<accession>A0AAV4U523</accession>
<organism evidence="1 2">
    <name type="scientific">Caerostris extrusa</name>
    <name type="common">Bark spider</name>
    <name type="synonym">Caerostris bankana</name>
    <dbReference type="NCBI Taxonomy" id="172846"/>
    <lineage>
        <taxon>Eukaryota</taxon>
        <taxon>Metazoa</taxon>
        <taxon>Ecdysozoa</taxon>
        <taxon>Arthropoda</taxon>
        <taxon>Chelicerata</taxon>
        <taxon>Arachnida</taxon>
        <taxon>Araneae</taxon>
        <taxon>Araneomorphae</taxon>
        <taxon>Entelegynae</taxon>
        <taxon>Araneoidea</taxon>
        <taxon>Araneidae</taxon>
        <taxon>Caerostris</taxon>
    </lineage>
</organism>
<protein>
    <submittedName>
        <fullName evidence="1">Uncharacterized protein</fullName>
    </submittedName>
</protein>
<proteinExistence type="predicted"/>
<dbReference type="Proteomes" id="UP001054945">
    <property type="component" value="Unassembled WGS sequence"/>
</dbReference>
<keyword evidence="2" id="KW-1185">Reference proteome</keyword>
<dbReference type="AlphaFoldDB" id="A0AAV4U523"/>
<reference evidence="1 2" key="1">
    <citation type="submission" date="2021-06" db="EMBL/GenBank/DDBJ databases">
        <title>Caerostris extrusa draft genome.</title>
        <authorList>
            <person name="Kono N."/>
            <person name="Arakawa K."/>
        </authorList>
    </citation>
    <scope>NUCLEOTIDE SEQUENCE [LARGE SCALE GENOMIC DNA]</scope>
</reference>
<name>A0AAV4U523_CAEEX</name>
<comment type="caution">
    <text evidence="1">The sequence shown here is derived from an EMBL/GenBank/DDBJ whole genome shotgun (WGS) entry which is preliminary data.</text>
</comment>
<evidence type="ECO:0000313" key="2">
    <source>
        <dbReference type="Proteomes" id="UP001054945"/>
    </source>
</evidence>
<evidence type="ECO:0000313" key="1">
    <source>
        <dbReference type="EMBL" id="GIY52854.1"/>
    </source>
</evidence>
<gene>
    <name evidence="1" type="ORF">CEXT_119771</name>
</gene>
<dbReference type="EMBL" id="BPLR01012301">
    <property type="protein sequence ID" value="GIY52854.1"/>
    <property type="molecule type" value="Genomic_DNA"/>
</dbReference>
<sequence length="162" mass="17873">MYPFMSVTMMLTSTSVFQDLSRSCHNFVTVASCLMHGLFSIHCVHEGVVCRMGLKLMTDFSKKIVLTPAMSHARNCNTPGSSVIQKKNGTSAIVNRAPSCNTCVRSVDFHADTGDLCDKECALPFVTFAAAKKEFKTQKRELCAKPLKCPLTRILPNSKLFC</sequence>